<feature type="domain" description="YbaK/aminoacyl-tRNA synthetase-associated" evidence="2">
    <location>
        <begin position="26"/>
        <end position="151"/>
    </location>
</feature>
<dbReference type="EMBL" id="JADINB010000062">
    <property type="protein sequence ID" value="MBO8428807.1"/>
    <property type="molecule type" value="Genomic_DNA"/>
</dbReference>
<evidence type="ECO:0000259" key="2">
    <source>
        <dbReference type="Pfam" id="PF04073"/>
    </source>
</evidence>
<dbReference type="CDD" id="cd04335">
    <property type="entry name" value="PrdX_deacylase"/>
    <property type="match status" value="1"/>
</dbReference>
<dbReference type="Proteomes" id="UP000823635">
    <property type="component" value="Unassembled WGS sequence"/>
</dbReference>
<gene>
    <name evidence="3" type="ORF">IAC68_02595</name>
</gene>
<dbReference type="PANTHER" id="PTHR31423">
    <property type="entry name" value="YBAK DOMAIN-CONTAINING PROTEIN"/>
    <property type="match status" value="1"/>
</dbReference>
<dbReference type="InterPro" id="IPR007214">
    <property type="entry name" value="YbaK/aa-tRNA-synth-assoc-dom"/>
</dbReference>
<evidence type="ECO:0000313" key="3">
    <source>
        <dbReference type="EMBL" id="MBO8428807.1"/>
    </source>
</evidence>
<dbReference type="AlphaFoldDB" id="A0A9D9DJ13"/>
<reference evidence="3" key="1">
    <citation type="submission" date="2020-10" db="EMBL/GenBank/DDBJ databases">
        <authorList>
            <person name="Gilroy R."/>
        </authorList>
    </citation>
    <scope>NUCLEOTIDE SEQUENCE</scope>
    <source>
        <strain evidence="3">15467</strain>
    </source>
</reference>
<dbReference type="Pfam" id="PF04073">
    <property type="entry name" value="tRNA_edit"/>
    <property type="match status" value="1"/>
</dbReference>
<comment type="similarity">
    <text evidence="1">Belongs to the PRORSD1 family.</text>
</comment>
<protein>
    <submittedName>
        <fullName evidence="3">Prolyl-tRNA synthetase associated domain-containing protein</fullName>
    </submittedName>
</protein>
<dbReference type="SUPFAM" id="SSF55826">
    <property type="entry name" value="YbaK/ProRS associated domain"/>
    <property type="match status" value="1"/>
</dbReference>
<dbReference type="Gene3D" id="3.90.960.10">
    <property type="entry name" value="YbaK/aminoacyl-tRNA synthetase-associated domain"/>
    <property type="match status" value="1"/>
</dbReference>
<name>A0A9D9DJ13_9BACT</name>
<proteinExistence type="inferred from homology"/>
<evidence type="ECO:0000313" key="4">
    <source>
        <dbReference type="Proteomes" id="UP000823635"/>
    </source>
</evidence>
<dbReference type="InterPro" id="IPR040285">
    <property type="entry name" value="ProX/PRXD1"/>
</dbReference>
<dbReference type="InterPro" id="IPR036754">
    <property type="entry name" value="YbaK/aa-tRNA-synt-asso_dom_sf"/>
</dbReference>
<dbReference type="GO" id="GO:0002161">
    <property type="term" value="F:aminoacyl-tRNA deacylase activity"/>
    <property type="evidence" value="ECO:0007669"/>
    <property type="project" value="InterPro"/>
</dbReference>
<reference evidence="3" key="2">
    <citation type="journal article" date="2021" name="PeerJ">
        <title>Extensive microbial diversity within the chicken gut microbiome revealed by metagenomics and culture.</title>
        <authorList>
            <person name="Gilroy R."/>
            <person name="Ravi A."/>
            <person name="Getino M."/>
            <person name="Pursley I."/>
            <person name="Horton D.L."/>
            <person name="Alikhan N.F."/>
            <person name="Baker D."/>
            <person name="Gharbi K."/>
            <person name="Hall N."/>
            <person name="Watson M."/>
            <person name="Adriaenssens E.M."/>
            <person name="Foster-Nyarko E."/>
            <person name="Jarju S."/>
            <person name="Secka A."/>
            <person name="Antonio M."/>
            <person name="Oren A."/>
            <person name="Chaudhuri R.R."/>
            <person name="La Ragione R."/>
            <person name="Hildebrand F."/>
            <person name="Pallen M.J."/>
        </authorList>
    </citation>
    <scope>NUCLEOTIDE SEQUENCE</scope>
    <source>
        <strain evidence="3">15467</strain>
    </source>
</reference>
<sequence length="166" mass="19627">MTQLERREKVLRQLDLWNIPYTMYTHPPLPTVEIALEYWKDVDATHCKNLFMRNHKGNRHYLVVFECHHQMAIHDIEKMLHQGKLSFASEARMEKYLGLLPGSVSPFGLINDTNREVKLFLDKNLQDASLLSFHPNDNTADLVVTNEDFMRYLTLWGGEWEYLTLY</sequence>
<evidence type="ECO:0000256" key="1">
    <source>
        <dbReference type="ARBA" id="ARBA00010201"/>
    </source>
</evidence>
<organism evidence="3 4">
    <name type="scientific">Candidatus Egerieousia excrementavium</name>
    <dbReference type="NCBI Taxonomy" id="2840778"/>
    <lineage>
        <taxon>Bacteria</taxon>
        <taxon>Pseudomonadati</taxon>
        <taxon>Bacteroidota</taxon>
        <taxon>Bacteroidia</taxon>
        <taxon>Bacteroidales</taxon>
        <taxon>Candidatus Egerieousia</taxon>
    </lineage>
</organism>
<dbReference type="PANTHER" id="PTHR31423:SF3">
    <property type="entry name" value="PROLYL-TRNA SYNTHETASE ASSOCIATED DOMAIN-CONTAINING PROTEIN 1-RELATED"/>
    <property type="match status" value="1"/>
</dbReference>
<accession>A0A9D9DJ13</accession>
<comment type="caution">
    <text evidence="3">The sequence shown here is derived from an EMBL/GenBank/DDBJ whole genome shotgun (WGS) entry which is preliminary data.</text>
</comment>